<keyword evidence="3" id="KW-0378">Hydrolase</keyword>
<dbReference type="InterPro" id="IPR002470">
    <property type="entry name" value="Peptidase_S9A"/>
</dbReference>
<organism evidence="9 10">
    <name type="scientific">Pontibacter rugosus</name>
    <dbReference type="NCBI Taxonomy" id="1745966"/>
    <lineage>
        <taxon>Bacteria</taxon>
        <taxon>Pseudomonadati</taxon>
        <taxon>Bacteroidota</taxon>
        <taxon>Cytophagia</taxon>
        <taxon>Cytophagales</taxon>
        <taxon>Hymenobacteraceae</taxon>
        <taxon>Pontibacter</taxon>
    </lineage>
</organism>
<keyword evidence="10" id="KW-1185">Reference proteome</keyword>
<sequence>MKSLTSKAVGSATLLSACLVLSAGCSSSNTTGSAASATATTEQSATATTAQNTTQLQPPMAKKTPKELTVHGDTRIDNYYWLNERENPEVISYLNAENDYTKKALAHTEDLQKQLFDEIVGRIKQTDESVPYKEDGYWYYTRYEEGKEYPIYARKKGSMEATEEVMLNANERAEGQSYYSAAGIDVSPDNQLLAFGEDTVSRRKYTLRFKNLKTGELLTDAIPNTTGSAVWANDNKTVYYTMKDPALRSFKIFRHTLGTPTSKDKEVYHEADETFSTFVFKTKSDKYILIGSASTLSNEYRYLDADKPNGDFKVIQPRERGLEYSVDHFQDKFYIVTNKDGATNFKLMQTPVSKTGKANWKEVVPHRQDVLLEGIEIFKDYLTLQERKNGLTQIRIKKWNDPKSDYYIDFGEEAYTAYIDVNPDFDSKTLRYGYTSLTTPYSTYNYNMQTKEKELLKQQEVVGDFDPNNYEGKRVYATADDGTKIPVSLVYRKGIELNGQNPTLLYGYGSYGNSMNPGFSSVRLSLLDRGFVYAIAHIRGGQEMGRQWYEDGKLLKKKNTFTDFLDAAEYLVDQKYTNPDKLFAQGGSAGGLLMGAVVNMRPDLFEGVLAAVPFVDVVTTMLDTSIPLTTGEFDEWGNPAEKEYYDYMLSYSPYDQVEAKEYPNMLVTTGLHDSQVQYWEPAKWVAKLRDMKTDNNMLLLHTNMEAGHGGASGRFERYKETALQYAFLLNLLEQQNQ</sequence>
<feature type="chain" id="PRO_5045851073" evidence="6">
    <location>
        <begin position="23"/>
        <end position="737"/>
    </location>
</feature>
<evidence type="ECO:0000313" key="10">
    <source>
        <dbReference type="Proteomes" id="UP001597094"/>
    </source>
</evidence>
<dbReference type="InterPro" id="IPR023302">
    <property type="entry name" value="Pept_S9A_N"/>
</dbReference>
<evidence type="ECO:0000256" key="6">
    <source>
        <dbReference type="SAM" id="SignalP"/>
    </source>
</evidence>
<keyword evidence="6" id="KW-0732">Signal</keyword>
<dbReference type="Gene3D" id="2.130.10.120">
    <property type="entry name" value="Prolyl oligopeptidase, N-terminal domain"/>
    <property type="match status" value="1"/>
</dbReference>
<dbReference type="SUPFAM" id="SSF53474">
    <property type="entry name" value="alpha/beta-Hydrolases"/>
    <property type="match status" value="1"/>
</dbReference>
<feature type="region of interest" description="Disordered" evidence="5">
    <location>
        <begin position="42"/>
        <end position="67"/>
    </location>
</feature>
<dbReference type="Gene3D" id="3.40.50.1820">
    <property type="entry name" value="alpha/beta hydrolase"/>
    <property type="match status" value="1"/>
</dbReference>
<reference evidence="10" key="1">
    <citation type="journal article" date="2019" name="Int. J. Syst. Evol. Microbiol.">
        <title>The Global Catalogue of Microorganisms (GCM) 10K type strain sequencing project: providing services to taxonomists for standard genome sequencing and annotation.</title>
        <authorList>
            <consortium name="The Broad Institute Genomics Platform"/>
            <consortium name="The Broad Institute Genome Sequencing Center for Infectious Disease"/>
            <person name="Wu L."/>
            <person name="Ma J."/>
        </authorList>
    </citation>
    <scope>NUCLEOTIDE SEQUENCE [LARGE SCALE GENOMIC DNA]</scope>
    <source>
        <strain evidence="10">JCM 31319</strain>
    </source>
</reference>
<evidence type="ECO:0000259" key="7">
    <source>
        <dbReference type="Pfam" id="PF00326"/>
    </source>
</evidence>
<evidence type="ECO:0000256" key="1">
    <source>
        <dbReference type="ARBA" id="ARBA00005228"/>
    </source>
</evidence>
<dbReference type="EMBL" id="JBHTLD010000271">
    <property type="protein sequence ID" value="MFD1188421.1"/>
    <property type="molecule type" value="Genomic_DNA"/>
</dbReference>
<feature type="domain" description="Peptidase S9 prolyl oligopeptidase catalytic" evidence="7">
    <location>
        <begin position="519"/>
        <end position="733"/>
    </location>
</feature>
<dbReference type="InterPro" id="IPR002471">
    <property type="entry name" value="Pept_S9_AS"/>
</dbReference>
<dbReference type="PROSITE" id="PS51257">
    <property type="entry name" value="PROKAR_LIPOPROTEIN"/>
    <property type="match status" value="1"/>
</dbReference>
<evidence type="ECO:0000259" key="8">
    <source>
        <dbReference type="Pfam" id="PF02897"/>
    </source>
</evidence>
<dbReference type="PANTHER" id="PTHR11757">
    <property type="entry name" value="PROTEASE FAMILY S9A OLIGOPEPTIDASE"/>
    <property type="match status" value="1"/>
</dbReference>
<evidence type="ECO:0000256" key="5">
    <source>
        <dbReference type="SAM" id="MobiDB-lite"/>
    </source>
</evidence>
<dbReference type="RefSeq" id="WP_377531991.1">
    <property type="nucleotide sequence ID" value="NZ_JBHTLD010000271.1"/>
</dbReference>
<dbReference type="PROSITE" id="PS00708">
    <property type="entry name" value="PRO_ENDOPEP_SER"/>
    <property type="match status" value="1"/>
</dbReference>
<dbReference type="InterPro" id="IPR029058">
    <property type="entry name" value="AB_hydrolase_fold"/>
</dbReference>
<comment type="similarity">
    <text evidence="1">Belongs to the peptidase S9A family.</text>
</comment>
<feature type="signal peptide" evidence="6">
    <location>
        <begin position="1"/>
        <end position="22"/>
    </location>
</feature>
<evidence type="ECO:0000256" key="2">
    <source>
        <dbReference type="ARBA" id="ARBA00022670"/>
    </source>
</evidence>
<name>A0ABW3SV76_9BACT</name>
<dbReference type="Proteomes" id="UP001597094">
    <property type="component" value="Unassembled WGS sequence"/>
</dbReference>
<evidence type="ECO:0000256" key="4">
    <source>
        <dbReference type="ARBA" id="ARBA00022825"/>
    </source>
</evidence>
<keyword evidence="2" id="KW-0645">Protease</keyword>
<evidence type="ECO:0000313" key="9">
    <source>
        <dbReference type="EMBL" id="MFD1188421.1"/>
    </source>
</evidence>
<proteinExistence type="inferred from homology"/>
<accession>A0ABW3SV76</accession>
<dbReference type="Pfam" id="PF02897">
    <property type="entry name" value="Peptidase_S9_N"/>
    <property type="match status" value="1"/>
</dbReference>
<dbReference type="PRINTS" id="PR00862">
    <property type="entry name" value="PROLIGOPTASE"/>
</dbReference>
<dbReference type="InterPro" id="IPR051543">
    <property type="entry name" value="Serine_Peptidase_S9A"/>
</dbReference>
<feature type="domain" description="Peptidase S9A N-terminal" evidence="8">
    <location>
        <begin position="58"/>
        <end position="459"/>
    </location>
</feature>
<dbReference type="InterPro" id="IPR001375">
    <property type="entry name" value="Peptidase_S9_cat"/>
</dbReference>
<dbReference type="SUPFAM" id="SSF50993">
    <property type="entry name" value="Peptidase/esterase 'gauge' domain"/>
    <property type="match status" value="1"/>
</dbReference>
<gene>
    <name evidence="9" type="ORF">ACFQ2O_19580</name>
</gene>
<comment type="caution">
    <text evidence="9">The sequence shown here is derived from an EMBL/GenBank/DDBJ whole genome shotgun (WGS) entry which is preliminary data.</text>
</comment>
<dbReference type="PANTHER" id="PTHR11757:SF19">
    <property type="entry name" value="PROLYL ENDOPEPTIDASE-LIKE"/>
    <property type="match status" value="1"/>
</dbReference>
<keyword evidence="4" id="KW-0720">Serine protease</keyword>
<evidence type="ECO:0000256" key="3">
    <source>
        <dbReference type="ARBA" id="ARBA00022801"/>
    </source>
</evidence>
<dbReference type="Pfam" id="PF00326">
    <property type="entry name" value="Peptidase_S9"/>
    <property type="match status" value="1"/>
</dbReference>
<protein>
    <submittedName>
        <fullName evidence="9">S9 family peptidase</fullName>
    </submittedName>
</protein>
<feature type="compositionally biased region" description="Low complexity" evidence="5">
    <location>
        <begin position="42"/>
        <end position="54"/>
    </location>
</feature>